<dbReference type="EMBL" id="CP108341">
    <property type="protein sequence ID" value="WTW28153.1"/>
    <property type="molecule type" value="Genomic_DNA"/>
</dbReference>
<keyword evidence="3" id="KW-1185">Reference proteome</keyword>
<proteinExistence type="predicted"/>
<gene>
    <name evidence="2" type="ORF">OHU35_19760</name>
</gene>
<sequence>MHWARHELTWDAIDALARGSAGPEVVRLLRRSERSRTLLVLRAILDEAERNPETQGDLTSLHAAWDLLDRVQRTAPGVLDAVLAYPYVSSWAGHTLRRLRGRAAEPSPLWAHLGHLGSVAAAAAIRAGLDIRLSVPARMGMVSLPTLGTAYIPDTSGMPTTPWSLAGIYSSAGRTEISVGQATVVLPDDPTEDAPGWWGLRRVDIRTRPGQQALSLHLDDLDPYRGLNSPLPPDRVGTVQVRRWKHLLTEAWSIVCAHLPEQAGTLSAALDALVPLPPQGRFLVSSASSGEAFGAVLMSLPRDPAALAATLVHESQHILLGGLIHLVALHDNAPEPRFYAPWRDDPRPISGIIQGIYAFFGVARFWRALAGTSDERLRRTAAFEYTRWHTPTCRALDMLLKDPGLTDAGRRFFEGMGTQLLSWQDEPLPSDVTLAATTVAKDHETHWRLAYLRPDSELVKGIARTFQTDLDGLQESSLSPGRSRADTTLTEPTIPWPQTRADLIRCSVGEGMTDADFRTLEAEASPGDLALAAGRHFASQHAYRAELAASPNSASAWVGFALAWASAHPGPGPALLLRRPALVQAVYRLLREAGEQPEPDVLATWMATRWPGLASIHPCPRTAMA</sequence>
<evidence type="ECO:0000313" key="3">
    <source>
        <dbReference type="Proteomes" id="UP001621512"/>
    </source>
</evidence>
<evidence type="ECO:0000256" key="1">
    <source>
        <dbReference type="SAM" id="MobiDB-lite"/>
    </source>
</evidence>
<protein>
    <submittedName>
        <fullName evidence="2">HEXXH motif domain-containing protein</fullName>
    </submittedName>
</protein>
<dbReference type="RefSeq" id="WP_405506196.1">
    <property type="nucleotide sequence ID" value="NZ_CP108341.1"/>
</dbReference>
<dbReference type="Proteomes" id="UP001621512">
    <property type="component" value="Chromosome"/>
</dbReference>
<feature type="compositionally biased region" description="Polar residues" evidence="1">
    <location>
        <begin position="474"/>
        <end position="491"/>
    </location>
</feature>
<feature type="region of interest" description="Disordered" evidence="1">
    <location>
        <begin position="473"/>
        <end position="494"/>
    </location>
</feature>
<dbReference type="InterPro" id="IPR026337">
    <property type="entry name" value="AKG_HExxH"/>
</dbReference>
<dbReference type="NCBIfam" id="TIGR04267">
    <property type="entry name" value="mod_HExxH"/>
    <property type="match status" value="1"/>
</dbReference>
<reference evidence="2 3" key="1">
    <citation type="submission" date="2022-10" db="EMBL/GenBank/DDBJ databases">
        <title>The complete genomes of actinobacterial strains from the NBC collection.</title>
        <authorList>
            <person name="Joergensen T.S."/>
            <person name="Alvarez Arevalo M."/>
            <person name="Sterndorff E.B."/>
            <person name="Faurdal D."/>
            <person name="Vuksanovic O."/>
            <person name="Mourched A.-S."/>
            <person name="Charusanti P."/>
            <person name="Shaw S."/>
            <person name="Blin K."/>
            <person name="Weber T."/>
        </authorList>
    </citation>
    <scope>NUCLEOTIDE SEQUENCE [LARGE SCALE GENOMIC DNA]</scope>
    <source>
        <strain evidence="2 3">NBC_00017</strain>
    </source>
</reference>
<name>A0ABZ1MMU6_STREF</name>
<evidence type="ECO:0000313" key="2">
    <source>
        <dbReference type="EMBL" id="WTW28153.1"/>
    </source>
</evidence>
<accession>A0ABZ1MMU6</accession>
<organism evidence="2 3">
    <name type="scientific">Streptomyces purpurascens</name>
    <dbReference type="NCBI Taxonomy" id="1924"/>
    <lineage>
        <taxon>Bacteria</taxon>
        <taxon>Bacillati</taxon>
        <taxon>Actinomycetota</taxon>
        <taxon>Actinomycetes</taxon>
        <taxon>Kitasatosporales</taxon>
        <taxon>Streptomycetaceae</taxon>
        <taxon>Streptomyces</taxon>
    </lineage>
</organism>